<accession>A0A316UI33</accession>
<dbReference type="InterPro" id="IPR032672">
    <property type="entry name" value="TmcA/NAT10/Kre33"/>
</dbReference>
<keyword evidence="17" id="KW-1185">Reference proteome</keyword>
<dbReference type="Proteomes" id="UP000245884">
    <property type="component" value="Unassembled WGS sequence"/>
</dbReference>
<dbReference type="InterPro" id="IPR027417">
    <property type="entry name" value="P-loop_NTPase"/>
</dbReference>
<evidence type="ECO:0000313" key="17">
    <source>
        <dbReference type="Proteomes" id="UP000245884"/>
    </source>
</evidence>
<evidence type="ECO:0000256" key="8">
    <source>
        <dbReference type="ARBA" id="ARBA00023315"/>
    </source>
</evidence>
<dbReference type="PANTHER" id="PTHR10925:SF5">
    <property type="entry name" value="RNA CYTIDINE ACETYLTRANSFERASE"/>
    <property type="match status" value="1"/>
</dbReference>
<evidence type="ECO:0000259" key="15">
    <source>
        <dbReference type="Pfam" id="PF13725"/>
    </source>
</evidence>
<dbReference type="AlphaFoldDB" id="A0A316UI33"/>
<evidence type="ECO:0000256" key="5">
    <source>
        <dbReference type="ARBA" id="ARBA00022741"/>
    </source>
</evidence>
<dbReference type="GeneID" id="37029274"/>
<evidence type="ECO:0000256" key="2">
    <source>
        <dbReference type="ARBA" id="ARBA00022552"/>
    </source>
</evidence>
<feature type="non-terminal residue" evidence="16">
    <location>
        <position position="978"/>
    </location>
</feature>
<keyword evidence="6" id="KW-0067">ATP-binding</keyword>
<feature type="domain" description="TcmA/NAT10 helicase" evidence="12">
    <location>
        <begin position="280"/>
        <end position="477"/>
    </location>
</feature>
<dbReference type="Pfam" id="PF13718">
    <property type="entry name" value="GNAT_acetyltr_2"/>
    <property type="match status" value="1"/>
</dbReference>
<gene>
    <name evidence="16" type="ORF">BDZ90DRAFT_243984</name>
</gene>
<dbReference type="FunFam" id="3.40.50.11040:FF:000002">
    <property type="entry name" value="RNA cytidine acetyltransferase"/>
    <property type="match status" value="1"/>
</dbReference>
<feature type="domain" description="TmcA/NAT10 N-terminal" evidence="13">
    <location>
        <begin position="2"/>
        <end position="202"/>
    </location>
</feature>
<dbReference type="Gene3D" id="3.40.50.300">
    <property type="entry name" value="P-loop containing nucleotide triphosphate hydrolases"/>
    <property type="match status" value="1"/>
</dbReference>
<name>A0A316UI33_9BASI</name>
<dbReference type="GO" id="GO:0005730">
    <property type="term" value="C:nucleolus"/>
    <property type="evidence" value="ECO:0007669"/>
    <property type="project" value="UniProtKB-SubCell"/>
</dbReference>
<dbReference type="PANTHER" id="PTHR10925">
    <property type="entry name" value="N-ACETYLTRANSFERASE 10"/>
    <property type="match status" value="1"/>
</dbReference>
<dbReference type="OrthoDB" id="10067491at2759"/>
<organism evidence="16 17">
    <name type="scientific">Jaminaea rosea</name>
    <dbReference type="NCBI Taxonomy" id="1569628"/>
    <lineage>
        <taxon>Eukaryota</taxon>
        <taxon>Fungi</taxon>
        <taxon>Dikarya</taxon>
        <taxon>Basidiomycota</taxon>
        <taxon>Ustilaginomycotina</taxon>
        <taxon>Exobasidiomycetes</taxon>
        <taxon>Microstromatales</taxon>
        <taxon>Microstromatales incertae sedis</taxon>
        <taxon>Jaminaea</taxon>
    </lineage>
</organism>
<dbReference type="GO" id="GO:0000049">
    <property type="term" value="F:tRNA binding"/>
    <property type="evidence" value="ECO:0007669"/>
    <property type="project" value="TreeGrafter"/>
</dbReference>
<dbReference type="RefSeq" id="XP_025359568.1">
    <property type="nucleotide sequence ID" value="XM_025507451.1"/>
</dbReference>
<feature type="domain" description="Possible tRNA binding" evidence="15">
    <location>
        <begin position="760"/>
        <end position="930"/>
    </location>
</feature>
<dbReference type="FunFam" id="3.40.50.300:FF:002218">
    <property type="entry name" value="tRNA(Met) cytidine acetyltransferase TmcA"/>
    <property type="match status" value="1"/>
</dbReference>
<feature type="region of interest" description="Disordered" evidence="11">
    <location>
        <begin position="950"/>
        <end position="978"/>
    </location>
</feature>
<evidence type="ECO:0000256" key="4">
    <source>
        <dbReference type="ARBA" id="ARBA00022694"/>
    </source>
</evidence>
<dbReference type="Pfam" id="PF05127">
    <property type="entry name" value="NAT10_TcmA_helicase"/>
    <property type="match status" value="1"/>
</dbReference>
<comment type="subcellular location">
    <subcellularLocation>
        <location evidence="1">Nucleus</location>
        <location evidence="1">Nucleolus</location>
    </subcellularLocation>
</comment>
<evidence type="ECO:0000256" key="11">
    <source>
        <dbReference type="SAM" id="MobiDB-lite"/>
    </source>
</evidence>
<evidence type="ECO:0000256" key="3">
    <source>
        <dbReference type="ARBA" id="ARBA00022679"/>
    </source>
</evidence>
<dbReference type="HAMAP" id="MF_03211">
    <property type="entry name" value="RNA_acetyltr_Nat10"/>
    <property type="match status" value="1"/>
</dbReference>
<dbReference type="GO" id="GO:1904812">
    <property type="term" value="P:rRNA acetylation involved in maturation of SSU-rRNA"/>
    <property type="evidence" value="ECO:0007669"/>
    <property type="project" value="InterPro"/>
</dbReference>
<reference evidence="16 17" key="1">
    <citation type="journal article" date="2018" name="Mol. Biol. Evol.">
        <title>Broad Genomic Sampling Reveals a Smut Pathogenic Ancestry of the Fungal Clade Ustilaginomycotina.</title>
        <authorList>
            <person name="Kijpornyongpan T."/>
            <person name="Mondo S.J."/>
            <person name="Barry K."/>
            <person name="Sandor L."/>
            <person name="Lee J."/>
            <person name="Lipzen A."/>
            <person name="Pangilinan J."/>
            <person name="LaButti K."/>
            <person name="Hainaut M."/>
            <person name="Henrissat B."/>
            <person name="Grigoriev I.V."/>
            <person name="Spatafora J.W."/>
            <person name="Aime M.C."/>
        </authorList>
    </citation>
    <scope>NUCLEOTIDE SEQUENCE [LARGE SCALE GENOMIC DNA]</scope>
    <source>
        <strain evidence="16 17">MCA 5214</strain>
    </source>
</reference>
<evidence type="ECO:0000256" key="6">
    <source>
        <dbReference type="ARBA" id="ARBA00022840"/>
    </source>
</evidence>
<protein>
    <recommendedName>
        <fullName evidence="10">RNA cytidine acetyltransferase</fullName>
    </recommendedName>
</protein>
<dbReference type="InterPro" id="IPR013562">
    <property type="entry name" value="TmcA/NAT10_N"/>
</dbReference>
<dbReference type="EMBL" id="KZ819678">
    <property type="protein sequence ID" value="PWN24956.1"/>
    <property type="molecule type" value="Genomic_DNA"/>
</dbReference>
<dbReference type="Gene3D" id="3.40.630.30">
    <property type="match status" value="1"/>
</dbReference>
<dbReference type="InterPro" id="IPR007807">
    <property type="entry name" value="TcmA/NAT10_helicase"/>
</dbReference>
<dbReference type="STRING" id="1569628.A0A316UI33"/>
<keyword evidence="3" id="KW-0808">Transferase</keyword>
<keyword evidence="5" id="KW-0547">Nucleotide-binding</keyword>
<feature type="domain" description="N-acetyltransferase" evidence="14">
    <location>
        <begin position="518"/>
        <end position="752"/>
    </location>
</feature>
<dbReference type="GO" id="GO:0030686">
    <property type="term" value="C:90S preribosome"/>
    <property type="evidence" value="ECO:0007669"/>
    <property type="project" value="TreeGrafter"/>
</dbReference>
<dbReference type="GO" id="GO:1990883">
    <property type="term" value="F:18S rRNA cytidine N-acetyltransferase activity"/>
    <property type="evidence" value="ECO:0007669"/>
    <property type="project" value="TreeGrafter"/>
</dbReference>
<dbReference type="InterPro" id="IPR000182">
    <property type="entry name" value="GNAT_dom"/>
</dbReference>
<dbReference type="InterPro" id="IPR027992">
    <property type="entry name" value="tRNA_bind_dom"/>
</dbReference>
<sequence length="978" mass="107376">MRKQLDQRIPTLLRNNVALNHRSFFVLVGDRARDQVVNLHFLLSQSRHTSRPNVLWCYKKDLGFTTHRKKREQKIKRDIKRGIREKGDSQDPFELFVGVTDIRYCYYKDTPKILGRTFGMLVLQDFEAMTPNMLARTIETVEGGGVVVLMLRTMSSLKQLYQMGMDVHSKYRSAIDPSTPVARFNERFLLSLGANTDTLLLDDELNVLPLSKGKDIQAIEGSGSVPKESESQLAKLRQDIGEDAGVTQVVKSCKTMDQAKALLSILDVLSASSLSATVTLTAARGRGKSALLGLAIAAAIAHGYSNIFVTSPSPENLKTLFEFVFKGLAVLGYEETADWSLQRGSGEWKDVVVRVNVFRNSRQTIQYIDPNDSHVLGQAELVVIDEAAAIPLPTVKKLLGPYLVFLSSTINGYEGTGRSLSLKLIEQLRQGASGAAGSSGAGPSALRSLKELTLNEPIRYSPGDNVESWLNQLLCLDASLSKTPSKSTSAHPSSCNLFLVNRDALFSYHPASELFLQKMMALYVASHYKNSPNDLQLMSDAPGHRLFVLLAPQPPNATTLPEPLAVLQVALEGNIARQSVLQSLSRGERSSGDLIPWSLSQQFQDFDFASLNGVRVVRLAVHPQYAQSGYGTRALECLRQYYAGDLVDVDAIAEREAKAISAGEETLQDVAQRGTNDGLQSETIALRDAKRMPALLQRLSDRRPEPIDWLGVSYGLTPQLFRFWKRNGYTPLYIRQGKNDLTGEHTAVMLRGVGDEELPWLGAFAADFQRRFASLLGYQFRGLGASTALAIFEAAGNVANAGEPLTPAELRATLTAFDLKRLEAFGNNMVEYSVILDLLPTLAQLYFTGKVRQEDGEATLKLTALQSALLLSIGLQRKEPSEVIASEFELPVQQGVALLGKAVRRLVECLRVVERKELEAEAQDEWAEAEKRLASGAEGLNTVVSIRKSGDGVSVDDAEESTAKKRKSGGEGRGAGKK</sequence>
<keyword evidence="2" id="KW-0698">rRNA processing</keyword>
<evidence type="ECO:0000259" key="13">
    <source>
        <dbReference type="Pfam" id="PF08351"/>
    </source>
</evidence>
<evidence type="ECO:0000256" key="10">
    <source>
        <dbReference type="ARBA" id="ARBA00068357"/>
    </source>
</evidence>
<comment type="catalytic activity">
    <reaction evidence="9">
        <text>a cytidine in 18S rRNA + acetyl-CoA + ATP + H2O = an N(4)-acetylcytidine in 18S rRNA + ADP + phosphate + CoA + H(+)</text>
        <dbReference type="Rhea" id="RHEA:51424"/>
        <dbReference type="Rhea" id="RHEA-COMP:13575"/>
        <dbReference type="Rhea" id="RHEA-COMP:13576"/>
        <dbReference type="ChEBI" id="CHEBI:15377"/>
        <dbReference type="ChEBI" id="CHEBI:15378"/>
        <dbReference type="ChEBI" id="CHEBI:30616"/>
        <dbReference type="ChEBI" id="CHEBI:43474"/>
        <dbReference type="ChEBI" id="CHEBI:57287"/>
        <dbReference type="ChEBI" id="CHEBI:57288"/>
        <dbReference type="ChEBI" id="CHEBI:74900"/>
        <dbReference type="ChEBI" id="CHEBI:82748"/>
        <dbReference type="ChEBI" id="CHEBI:456216"/>
    </reaction>
</comment>
<dbReference type="GO" id="GO:0005524">
    <property type="term" value="F:ATP binding"/>
    <property type="evidence" value="ECO:0007669"/>
    <property type="project" value="UniProtKB-KW"/>
</dbReference>
<evidence type="ECO:0000259" key="14">
    <source>
        <dbReference type="Pfam" id="PF13718"/>
    </source>
</evidence>
<proteinExistence type="inferred from homology"/>
<keyword evidence="8" id="KW-0012">Acyltransferase</keyword>
<keyword evidence="4" id="KW-0819">tRNA processing</keyword>
<evidence type="ECO:0000259" key="12">
    <source>
        <dbReference type="Pfam" id="PF05127"/>
    </source>
</evidence>
<dbReference type="InterPro" id="IPR033688">
    <property type="entry name" value="NAT10"/>
</dbReference>
<dbReference type="Gene3D" id="3.40.50.11040">
    <property type="match status" value="1"/>
</dbReference>
<dbReference type="Pfam" id="PF13725">
    <property type="entry name" value="tRNA_bind_2"/>
    <property type="match status" value="1"/>
</dbReference>
<dbReference type="GO" id="GO:0008033">
    <property type="term" value="P:tRNA processing"/>
    <property type="evidence" value="ECO:0007669"/>
    <property type="project" value="UniProtKB-KW"/>
</dbReference>
<evidence type="ECO:0000256" key="1">
    <source>
        <dbReference type="ARBA" id="ARBA00004604"/>
    </source>
</evidence>
<dbReference type="Pfam" id="PF08351">
    <property type="entry name" value="TmcA_N"/>
    <property type="match status" value="1"/>
</dbReference>
<keyword evidence="7" id="KW-0539">Nucleus</keyword>
<evidence type="ECO:0000256" key="7">
    <source>
        <dbReference type="ARBA" id="ARBA00023242"/>
    </source>
</evidence>
<evidence type="ECO:0000256" key="9">
    <source>
        <dbReference type="ARBA" id="ARBA00052133"/>
    </source>
</evidence>
<evidence type="ECO:0000313" key="16">
    <source>
        <dbReference type="EMBL" id="PWN24956.1"/>
    </source>
</evidence>